<dbReference type="Proteomes" id="UP000024404">
    <property type="component" value="Unassembled WGS sequence"/>
</dbReference>
<protein>
    <submittedName>
        <fullName evidence="1">Uncharacterized protein</fullName>
    </submittedName>
</protein>
<organism evidence="1 2">
    <name type="scientific">Onchocerca volvulus</name>
    <dbReference type="NCBI Taxonomy" id="6282"/>
    <lineage>
        <taxon>Eukaryota</taxon>
        <taxon>Metazoa</taxon>
        <taxon>Ecdysozoa</taxon>
        <taxon>Nematoda</taxon>
        <taxon>Chromadorea</taxon>
        <taxon>Rhabditida</taxon>
        <taxon>Spirurina</taxon>
        <taxon>Spiruromorpha</taxon>
        <taxon>Filarioidea</taxon>
        <taxon>Onchocercidae</taxon>
        <taxon>Onchocerca</taxon>
    </lineage>
</organism>
<evidence type="ECO:0000313" key="1">
    <source>
        <dbReference type="EnsemblMetazoa" id="OVOC6528.1"/>
    </source>
</evidence>
<dbReference type="EnsemblMetazoa" id="OVOC6528.1">
    <property type="protein sequence ID" value="OVOC6528.1"/>
    <property type="gene ID" value="WBGene00243337"/>
</dbReference>
<accession>A0A2K6W9J1</accession>
<name>A0A2K6W9J1_ONCVO</name>
<evidence type="ECO:0000313" key="2">
    <source>
        <dbReference type="Proteomes" id="UP000024404"/>
    </source>
</evidence>
<dbReference type="AlphaFoldDB" id="A0A2K6W9J1"/>
<keyword evidence="2" id="KW-1185">Reference proteome</keyword>
<proteinExistence type="predicted"/>
<dbReference type="EMBL" id="CMVM020000177">
    <property type="status" value="NOT_ANNOTATED_CDS"/>
    <property type="molecule type" value="Genomic_DNA"/>
</dbReference>
<dbReference type="OMA" id="GCEICKE"/>
<sequence>MENRRIDVSVVFPSEFNWYFSGKYKTGSICQIGRNGCEICKERKKWQRQNCWIDSTQSTDNSIIINLN</sequence>
<reference evidence="1" key="2">
    <citation type="submission" date="2018-02" db="UniProtKB">
        <authorList>
            <consortium name="EnsemblMetazoa"/>
        </authorList>
    </citation>
    <scope>IDENTIFICATION</scope>
</reference>
<reference evidence="2" key="1">
    <citation type="submission" date="2013-10" db="EMBL/GenBank/DDBJ databases">
        <title>Genome sequencing of Onchocerca volvulus.</title>
        <authorList>
            <person name="Cotton J."/>
            <person name="Tsai J."/>
            <person name="Stanley E."/>
            <person name="Tracey A."/>
            <person name="Holroyd N."/>
            <person name="Lustigman S."/>
            <person name="Berriman M."/>
        </authorList>
    </citation>
    <scope>NUCLEOTIDE SEQUENCE</scope>
</reference>